<proteinExistence type="predicted"/>
<evidence type="ECO:0000256" key="1">
    <source>
        <dbReference type="ARBA" id="ARBA00004123"/>
    </source>
</evidence>
<evidence type="ECO:0000256" key="2">
    <source>
        <dbReference type="ARBA" id="ARBA00022763"/>
    </source>
</evidence>
<evidence type="ECO:0000259" key="7">
    <source>
        <dbReference type="Pfam" id="PF17913"/>
    </source>
</evidence>
<dbReference type="Pfam" id="PF17913">
    <property type="entry name" value="FHA_2"/>
    <property type="match status" value="1"/>
</dbReference>
<keyword evidence="5" id="KW-0539">Nucleus</keyword>
<dbReference type="GO" id="GO:0016787">
    <property type="term" value="F:hydrolase activity"/>
    <property type="evidence" value="ECO:0007669"/>
    <property type="project" value="UniProtKB-KW"/>
</dbReference>
<dbReference type="OrthoDB" id="10492651at2759"/>
<sequence>MAPPEAVPPTGASASGVVNQGIFILRPVEEGKKEAVVDDSSLTVRPIIHLFDSQALVLGRSRLTHIRDIELSRQQARVTASASSETVEIAQLSKQQPSYVNGHPLLYPWSRTLMVGDTVCLKKNQHAYILERTTAALVRKPVLAPLDIASAACKKRRTGTLDLQTPSSPPSNSSGAKKKPRQSGQFTPVDLVKQLNIFGSSGKITTPGGV</sequence>
<dbReference type="InterPro" id="IPR041388">
    <property type="entry name" value="FHA_2"/>
</dbReference>
<dbReference type="Gene3D" id="2.60.200.20">
    <property type="match status" value="1"/>
</dbReference>
<reference evidence="9" key="1">
    <citation type="submission" date="2017-01" db="EMBL/GenBank/DDBJ databases">
        <title>Comparative genomics of anhydrobiosis in the tardigrade Hypsibius dujardini.</title>
        <authorList>
            <person name="Yoshida Y."/>
            <person name="Koutsovoulos G."/>
            <person name="Laetsch D."/>
            <person name="Stevens L."/>
            <person name="Kumar S."/>
            <person name="Horikawa D."/>
            <person name="Ishino K."/>
            <person name="Komine S."/>
            <person name="Tomita M."/>
            <person name="Blaxter M."/>
            <person name="Arakawa K."/>
        </authorList>
    </citation>
    <scope>NUCLEOTIDE SEQUENCE [LARGE SCALE GENOMIC DNA]</scope>
    <source>
        <strain evidence="9">Z151</strain>
    </source>
</reference>
<comment type="caution">
    <text evidence="8">The sequence shown here is derived from an EMBL/GenBank/DDBJ whole genome shotgun (WGS) entry which is preliminary data.</text>
</comment>
<feature type="region of interest" description="Disordered" evidence="6">
    <location>
        <begin position="157"/>
        <end position="187"/>
    </location>
</feature>
<dbReference type="AlphaFoldDB" id="A0A1W0WIB6"/>
<name>A0A1W0WIB6_HYPEX</name>
<comment type="subcellular location">
    <subcellularLocation>
        <location evidence="1">Nucleus</location>
    </subcellularLocation>
</comment>
<evidence type="ECO:0000313" key="9">
    <source>
        <dbReference type="Proteomes" id="UP000192578"/>
    </source>
</evidence>
<protein>
    <recommendedName>
        <fullName evidence="7">PNK FHA domain-containing protein</fullName>
    </recommendedName>
</protein>
<evidence type="ECO:0000256" key="3">
    <source>
        <dbReference type="ARBA" id="ARBA00022801"/>
    </source>
</evidence>
<feature type="domain" description="PNK FHA" evidence="7">
    <location>
        <begin position="46"/>
        <end position="103"/>
    </location>
</feature>
<evidence type="ECO:0000256" key="4">
    <source>
        <dbReference type="ARBA" id="ARBA00023204"/>
    </source>
</evidence>
<accession>A0A1W0WIB6</accession>
<evidence type="ECO:0000256" key="6">
    <source>
        <dbReference type="SAM" id="MobiDB-lite"/>
    </source>
</evidence>
<keyword evidence="2" id="KW-0227">DNA damage</keyword>
<organism evidence="8 9">
    <name type="scientific">Hypsibius exemplaris</name>
    <name type="common">Freshwater tardigrade</name>
    <dbReference type="NCBI Taxonomy" id="2072580"/>
    <lineage>
        <taxon>Eukaryota</taxon>
        <taxon>Metazoa</taxon>
        <taxon>Ecdysozoa</taxon>
        <taxon>Tardigrada</taxon>
        <taxon>Eutardigrada</taxon>
        <taxon>Parachela</taxon>
        <taxon>Hypsibioidea</taxon>
        <taxon>Hypsibiidae</taxon>
        <taxon>Hypsibius</taxon>
    </lineage>
</organism>
<keyword evidence="3" id="KW-0378">Hydrolase</keyword>
<evidence type="ECO:0000256" key="5">
    <source>
        <dbReference type="ARBA" id="ARBA00023242"/>
    </source>
</evidence>
<dbReference type="InterPro" id="IPR008984">
    <property type="entry name" value="SMAD_FHA_dom_sf"/>
</dbReference>
<dbReference type="GO" id="GO:0005634">
    <property type="term" value="C:nucleus"/>
    <property type="evidence" value="ECO:0007669"/>
    <property type="project" value="UniProtKB-SubCell"/>
</dbReference>
<dbReference type="GO" id="GO:0006281">
    <property type="term" value="P:DNA repair"/>
    <property type="evidence" value="ECO:0007669"/>
    <property type="project" value="UniProtKB-KW"/>
</dbReference>
<dbReference type="Proteomes" id="UP000192578">
    <property type="component" value="Unassembled WGS sequence"/>
</dbReference>
<dbReference type="CDD" id="cd22671">
    <property type="entry name" value="FHA_APTX-like"/>
    <property type="match status" value="1"/>
</dbReference>
<feature type="compositionally biased region" description="Polar residues" evidence="6">
    <location>
        <begin position="161"/>
        <end position="175"/>
    </location>
</feature>
<evidence type="ECO:0000313" key="8">
    <source>
        <dbReference type="EMBL" id="OQV14954.1"/>
    </source>
</evidence>
<keyword evidence="4" id="KW-0234">DNA repair</keyword>
<keyword evidence="9" id="KW-1185">Reference proteome</keyword>
<dbReference type="SUPFAM" id="SSF49879">
    <property type="entry name" value="SMAD/FHA domain"/>
    <property type="match status" value="1"/>
</dbReference>
<gene>
    <name evidence="8" type="ORF">BV898_10858</name>
</gene>
<dbReference type="EMBL" id="MTYJ01000096">
    <property type="protein sequence ID" value="OQV14954.1"/>
    <property type="molecule type" value="Genomic_DNA"/>
</dbReference>